<dbReference type="KEGG" id="neu:NE2179"/>
<organism evidence="3 4">
    <name type="scientific">Nitrosomonas europaea (strain ATCC 19718 / CIP 103999 / KCTC 2705 / NBRC 14298)</name>
    <dbReference type="NCBI Taxonomy" id="228410"/>
    <lineage>
        <taxon>Bacteria</taxon>
        <taxon>Pseudomonadati</taxon>
        <taxon>Pseudomonadota</taxon>
        <taxon>Betaproteobacteria</taxon>
        <taxon>Nitrosomonadales</taxon>
        <taxon>Nitrosomonadaceae</taxon>
        <taxon>Nitrosomonas</taxon>
    </lineage>
</organism>
<feature type="signal peptide" evidence="2">
    <location>
        <begin position="1"/>
        <end position="22"/>
    </location>
</feature>
<sequence>MNRIGNGLLVAMAITWSGMVFSAVQNLPQPVFSGQDGEQAAADNAASPAPAEQAAPASTEAETAAKAEEQALPSGIGWKLVRSLEMGDSGKFVHMVLIEKGRQADKTIYSSAIHRLCAKEKEFCRIRFWVQSYLIPEKVSLTLEQQKTQQADHLFNRAAGIHRTLWACTVDSTSESCIQ</sequence>
<dbReference type="GeneID" id="87105315"/>
<feature type="chain" id="PRO_5004297123" evidence="2">
    <location>
        <begin position="23"/>
        <end position="179"/>
    </location>
</feature>
<dbReference type="EMBL" id="AL954747">
    <property type="protein sequence ID" value="CAD86090.1"/>
    <property type="molecule type" value="Genomic_DNA"/>
</dbReference>
<dbReference type="eggNOG" id="ENOG5030YMR">
    <property type="taxonomic scope" value="Bacteria"/>
</dbReference>
<dbReference type="Proteomes" id="UP000001416">
    <property type="component" value="Chromosome"/>
</dbReference>
<gene>
    <name evidence="3" type="ordered locus">NE2179</name>
</gene>
<dbReference type="HOGENOM" id="CLU_1501969_0_0_4"/>
<feature type="region of interest" description="Disordered" evidence="1">
    <location>
        <begin position="34"/>
        <end position="66"/>
    </location>
</feature>
<feature type="compositionally biased region" description="Low complexity" evidence="1">
    <location>
        <begin position="38"/>
        <end position="62"/>
    </location>
</feature>
<protein>
    <submittedName>
        <fullName evidence="3">Uncharacterized protein</fullName>
    </submittedName>
</protein>
<evidence type="ECO:0000256" key="2">
    <source>
        <dbReference type="SAM" id="SignalP"/>
    </source>
</evidence>
<name>Q82SW7_NITEU</name>
<evidence type="ECO:0000313" key="4">
    <source>
        <dbReference type="Proteomes" id="UP000001416"/>
    </source>
</evidence>
<dbReference type="AlphaFoldDB" id="Q82SW7"/>
<dbReference type="OrthoDB" id="8546650at2"/>
<accession>Q82SW7</accession>
<dbReference type="RefSeq" id="WP_011112677.1">
    <property type="nucleotide sequence ID" value="NC_004757.1"/>
</dbReference>
<evidence type="ECO:0000313" key="3">
    <source>
        <dbReference type="EMBL" id="CAD86090.1"/>
    </source>
</evidence>
<evidence type="ECO:0000256" key="1">
    <source>
        <dbReference type="SAM" id="MobiDB-lite"/>
    </source>
</evidence>
<proteinExistence type="predicted"/>
<keyword evidence="4" id="KW-1185">Reference proteome</keyword>
<keyword evidence="2" id="KW-0732">Signal</keyword>
<reference evidence="3 4" key="1">
    <citation type="journal article" date="2003" name="J. Bacteriol.">
        <title>Complete genome sequence of the ammonia-oxidizing bacterium and obligate chemolithoautotroph Nitrosomonas europaea.</title>
        <authorList>
            <person name="Chain P."/>
            <person name="Lamerdin J."/>
            <person name="Larimer F."/>
            <person name="Regala W."/>
            <person name="Land M."/>
            <person name="Hauser L."/>
            <person name="Hooper A."/>
            <person name="Klotz M."/>
            <person name="Norton J."/>
            <person name="Sayavedra-Soto L."/>
            <person name="Arciero D."/>
            <person name="Hommes N."/>
            <person name="Whittaker M."/>
            <person name="Arp D."/>
        </authorList>
    </citation>
    <scope>NUCLEOTIDE SEQUENCE [LARGE SCALE GENOMIC DNA]</scope>
    <source>
        <strain evidence="4">ATCC 19718 / CIP 103999 / KCTC 2705 / NBRC 14298</strain>
    </source>
</reference>